<comment type="catalytic activity">
    <reaction evidence="4">
        <text>(S)-ureidoglycolate = urea + glyoxylate</text>
        <dbReference type="Rhea" id="RHEA:11304"/>
        <dbReference type="ChEBI" id="CHEBI:16199"/>
        <dbReference type="ChEBI" id="CHEBI:36655"/>
        <dbReference type="ChEBI" id="CHEBI:57296"/>
        <dbReference type="EC" id="4.3.2.3"/>
    </reaction>
</comment>
<evidence type="ECO:0000313" key="6">
    <source>
        <dbReference type="Proteomes" id="UP001595711"/>
    </source>
</evidence>
<dbReference type="InterPro" id="IPR047233">
    <property type="entry name" value="UAH_cupin"/>
</dbReference>
<dbReference type="PIRSF" id="PIRSF017306">
    <property type="entry name" value="Ureidogly_hydro"/>
    <property type="match status" value="1"/>
</dbReference>
<dbReference type="PANTHER" id="PTHR21221:SF1">
    <property type="entry name" value="UREIDOGLYCOLATE LYASE"/>
    <property type="match status" value="1"/>
</dbReference>
<evidence type="ECO:0000256" key="2">
    <source>
        <dbReference type="ARBA" id="ARBA00022631"/>
    </source>
</evidence>
<keyword evidence="2" id="KW-0659">Purine metabolism</keyword>
<dbReference type="GO" id="GO:0016829">
    <property type="term" value="F:lyase activity"/>
    <property type="evidence" value="ECO:0007669"/>
    <property type="project" value="UniProtKB-KW"/>
</dbReference>
<organism evidence="5 6">
    <name type="scientific">Ferrovibrio xuzhouensis</name>
    <dbReference type="NCBI Taxonomy" id="1576914"/>
    <lineage>
        <taxon>Bacteria</taxon>
        <taxon>Pseudomonadati</taxon>
        <taxon>Pseudomonadota</taxon>
        <taxon>Alphaproteobacteria</taxon>
        <taxon>Rhodospirillales</taxon>
        <taxon>Rhodospirillaceae</taxon>
        <taxon>Ferrovibrio</taxon>
    </lineage>
</organism>
<dbReference type="Proteomes" id="UP001595711">
    <property type="component" value="Unassembled WGS sequence"/>
</dbReference>
<protein>
    <submittedName>
        <fullName evidence="5">Ureidoglycolate lyase</fullName>
    </submittedName>
</protein>
<keyword evidence="6" id="KW-1185">Reference proteome</keyword>
<evidence type="ECO:0000256" key="1">
    <source>
        <dbReference type="ARBA" id="ARBA00011738"/>
    </source>
</evidence>
<accession>A0ABV7VG58</accession>
<dbReference type="CDD" id="cd20298">
    <property type="entry name" value="cupin_UAH"/>
    <property type="match status" value="1"/>
</dbReference>
<dbReference type="Gene3D" id="2.60.120.480">
    <property type="entry name" value="Ureidoglycolate hydrolase"/>
    <property type="match status" value="1"/>
</dbReference>
<dbReference type="Pfam" id="PF04115">
    <property type="entry name" value="Ureidogly_lyase"/>
    <property type="match status" value="1"/>
</dbReference>
<evidence type="ECO:0000313" key="5">
    <source>
        <dbReference type="EMBL" id="MFC3676505.1"/>
    </source>
</evidence>
<dbReference type="SUPFAM" id="SSF51182">
    <property type="entry name" value="RmlC-like cupins"/>
    <property type="match status" value="1"/>
</dbReference>
<dbReference type="EMBL" id="JBHRYJ010000002">
    <property type="protein sequence ID" value="MFC3676505.1"/>
    <property type="molecule type" value="Genomic_DNA"/>
</dbReference>
<proteinExistence type="predicted"/>
<comment type="subunit">
    <text evidence="1">Homodimer.</text>
</comment>
<reference evidence="6" key="1">
    <citation type="journal article" date="2019" name="Int. J. Syst. Evol. Microbiol.">
        <title>The Global Catalogue of Microorganisms (GCM) 10K type strain sequencing project: providing services to taxonomists for standard genome sequencing and annotation.</title>
        <authorList>
            <consortium name="The Broad Institute Genomics Platform"/>
            <consortium name="The Broad Institute Genome Sequencing Center for Infectious Disease"/>
            <person name="Wu L."/>
            <person name="Ma J."/>
        </authorList>
    </citation>
    <scope>NUCLEOTIDE SEQUENCE [LARGE SCALE GENOMIC DNA]</scope>
    <source>
        <strain evidence="6">KCTC 42182</strain>
    </source>
</reference>
<comment type="caution">
    <text evidence="5">The sequence shown here is derived from an EMBL/GenBank/DDBJ whole genome shotgun (WGS) entry which is preliminary data.</text>
</comment>
<sequence>MQLAAQPLTAAAFASYGRVIDHAALAGRLYSGDLIENRRPQARLDLSFTLVDGSTLPCALKLFERHEFSAQAFLPLDVAGYLVTVCPDDGHGRPDPAKAVAFRAAPQQSIIYAAGTWHHPMVALERPGRFAIVMWMCGDAGDEELVPLAAPIQVTAG</sequence>
<keyword evidence="3 5" id="KW-0456">Lyase</keyword>
<dbReference type="InterPro" id="IPR007247">
    <property type="entry name" value="Ureidogly_lyase"/>
</dbReference>
<gene>
    <name evidence="5" type="ORF">ACFOOQ_13190</name>
</gene>
<dbReference type="PANTHER" id="PTHR21221">
    <property type="entry name" value="UREIDOGLYCOLATE HYDROLASE"/>
    <property type="match status" value="1"/>
</dbReference>
<evidence type="ECO:0000256" key="4">
    <source>
        <dbReference type="ARBA" id="ARBA00047684"/>
    </source>
</evidence>
<evidence type="ECO:0000256" key="3">
    <source>
        <dbReference type="ARBA" id="ARBA00023239"/>
    </source>
</evidence>
<dbReference type="RefSeq" id="WP_379727255.1">
    <property type="nucleotide sequence ID" value="NZ_JBHRYJ010000002.1"/>
</dbReference>
<dbReference type="InterPro" id="IPR011051">
    <property type="entry name" value="RmlC_Cupin_sf"/>
</dbReference>
<dbReference type="InterPro" id="IPR024060">
    <property type="entry name" value="Ureidoglycolate_lyase_dom_sf"/>
</dbReference>
<name>A0ABV7VG58_9PROT</name>